<organism evidence="3 4">
    <name type="scientific">Phormidesmis priestleyi</name>
    <dbReference type="NCBI Taxonomy" id="268141"/>
    <lineage>
        <taxon>Bacteria</taxon>
        <taxon>Bacillati</taxon>
        <taxon>Cyanobacteriota</taxon>
        <taxon>Cyanophyceae</taxon>
        <taxon>Leptolyngbyales</taxon>
        <taxon>Leptolyngbyaceae</taxon>
        <taxon>Phormidesmis</taxon>
    </lineage>
</organism>
<comment type="caution">
    <text evidence="3">The sequence shown here is derived from an EMBL/GenBank/DDBJ whole genome shotgun (WGS) entry which is preliminary data.</text>
</comment>
<gene>
    <name evidence="3" type="ORF">DCF15_00395</name>
</gene>
<keyword evidence="3" id="KW-0378">Hydrolase</keyword>
<dbReference type="SUPFAM" id="SSF52317">
    <property type="entry name" value="Class I glutamine amidotransferase-like"/>
    <property type="match status" value="1"/>
</dbReference>
<dbReference type="EMBL" id="QBMP01000002">
    <property type="protein sequence ID" value="PZO61274.1"/>
    <property type="molecule type" value="Genomic_DNA"/>
</dbReference>
<evidence type="ECO:0000256" key="1">
    <source>
        <dbReference type="ARBA" id="ARBA00008542"/>
    </source>
</evidence>
<dbReference type="PANTHER" id="PTHR42733:SF12">
    <property type="entry name" value="PROTEINASE"/>
    <property type="match status" value="1"/>
</dbReference>
<dbReference type="InterPro" id="IPR006286">
    <property type="entry name" value="C56_PfpI-like"/>
</dbReference>
<sequence length="179" mass="19661">MAQKLNNKKIAILVTDGFEQVEFTQPKQAFEAEGAQTFVISPQSDRVQGWNHFDKADYFSVDIPLDEANVTDYDALLLPGGVANPDQLRTEAKAVQFVKSFFEAGKPVAAICHGPWTLIEADVVKSRKVTSWPSLKTDLSNAGAHWVDQAVVEDNGLVTSRNPDDIPAFNEKAIALFAK</sequence>
<dbReference type="Gene3D" id="3.40.50.880">
    <property type="match status" value="1"/>
</dbReference>
<dbReference type="Proteomes" id="UP000249794">
    <property type="component" value="Unassembled WGS sequence"/>
</dbReference>
<dbReference type="AlphaFoldDB" id="A0A2W4XWU6"/>
<reference evidence="3 4" key="2">
    <citation type="submission" date="2018-06" db="EMBL/GenBank/DDBJ databases">
        <title>Metagenomic assembly of (sub)arctic Cyanobacteria and their associated microbiome from non-axenic cultures.</title>
        <authorList>
            <person name="Baurain D."/>
        </authorList>
    </citation>
    <scope>NUCLEOTIDE SEQUENCE [LARGE SCALE GENOMIC DNA]</scope>
    <source>
        <strain evidence="3">ULC027bin1</strain>
    </source>
</reference>
<protein>
    <submittedName>
        <fullName evidence="3">Protease</fullName>
    </submittedName>
</protein>
<dbReference type="InterPro" id="IPR029062">
    <property type="entry name" value="Class_I_gatase-like"/>
</dbReference>
<dbReference type="GO" id="GO:0008233">
    <property type="term" value="F:peptidase activity"/>
    <property type="evidence" value="ECO:0007669"/>
    <property type="project" value="UniProtKB-KW"/>
</dbReference>
<dbReference type="NCBIfam" id="TIGR01382">
    <property type="entry name" value="PfpI"/>
    <property type="match status" value="1"/>
</dbReference>
<dbReference type="CDD" id="cd03134">
    <property type="entry name" value="GATase1_PfpI_like"/>
    <property type="match status" value="1"/>
</dbReference>
<evidence type="ECO:0000313" key="4">
    <source>
        <dbReference type="Proteomes" id="UP000249794"/>
    </source>
</evidence>
<name>A0A2W4XWU6_9CYAN</name>
<dbReference type="PROSITE" id="PS51276">
    <property type="entry name" value="PEPTIDASE_C56_PFPI"/>
    <property type="match status" value="1"/>
</dbReference>
<keyword evidence="3" id="KW-0645">Protease</keyword>
<comment type="similarity">
    <text evidence="1">Belongs to the peptidase C56 family.</text>
</comment>
<evidence type="ECO:0000259" key="2">
    <source>
        <dbReference type="Pfam" id="PF01965"/>
    </source>
</evidence>
<dbReference type="InterPro" id="IPR002818">
    <property type="entry name" value="DJ-1/PfpI"/>
</dbReference>
<dbReference type="PANTHER" id="PTHR42733">
    <property type="entry name" value="DJ-1 PROTEIN"/>
    <property type="match status" value="1"/>
</dbReference>
<evidence type="ECO:0000313" key="3">
    <source>
        <dbReference type="EMBL" id="PZO61274.1"/>
    </source>
</evidence>
<proteinExistence type="inferred from homology"/>
<feature type="domain" description="DJ-1/PfpI" evidence="2">
    <location>
        <begin position="8"/>
        <end position="174"/>
    </location>
</feature>
<accession>A0A2W4XWU6</accession>
<reference evidence="4" key="1">
    <citation type="submission" date="2018-04" db="EMBL/GenBank/DDBJ databases">
        <authorList>
            <person name="Cornet L."/>
        </authorList>
    </citation>
    <scope>NUCLEOTIDE SEQUENCE [LARGE SCALE GENOMIC DNA]</scope>
</reference>
<dbReference type="GO" id="GO:0006508">
    <property type="term" value="P:proteolysis"/>
    <property type="evidence" value="ECO:0007669"/>
    <property type="project" value="UniProtKB-KW"/>
</dbReference>
<dbReference type="Pfam" id="PF01965">
    <property type="entry name" value="DJ-1_PfpI"/>
    <property type="match status" value="1"/>
</dbReference>